<protein>
    <submittedName>
        <fullName evidence="3">Signal transduction histidine kinase</fullName>
    </submittedName>
</protein>
<name>A0A285N0A8_NATPI</name>
<evidence type="ECO:0000313" key="3">
    <source>
        <dbReference type="EMBL" id="SNZ02879.1"/>
    </source>
</evidence>
<reference evidence="3 4" key="1">
    <citation type="submission" date="2017-09" db="EMBL/GenBank/DDBJ databases">
        <authorList>
            <person name="Ehlers B."/>
            <person name="Leendertz F.H."/>
        </authorList>
    </citation>
    <scope>NUCLEOTIDE SEQUENCE [LARGE SCALE GENOMIC DNA]</scope>
    <source>
        <strain evidence="3 4">DSM 27208</strain>
    </source>
</reference>
<gene>
    <name evidence="3" type="ORF">SAMN06269185_0135</name>
</gene>
<feature type="region of interest" description="Disordered" evidence="1">
    <location>
        <begin position="213"/>
        <end position="243"/>
    </location>
</feature>
<feature type="domain" description="GAF" evidence="2">
    <location>
        <begin position="41"/>
        <end position="181"/>
    </location>
</feature>
<accession>A0A285N0A8</accession>
<dbReference type="SUPFAM" id="SSF55781">
    <property type="entry name" value="GAF domain-like"/>
    <property type="match status" value="1"/>
</dbReference>
<feature type="compositionally biased region" description="Basic and acidic residues" evidence="1">
    <location>
        <begin position="219"/>
        <end position="228"/>
    </location>
</feature>
<dbReference type="InterPro" id="IPR003018">
    <property type="entry name" value="GAF"/>
</dbReference>
<dbReference type="GO" id="GO:0016301">
    <property type="term" value="F:kinase activity"/>
    <property type="evidence" value="ECO:0007669"/>
    <property type="project" value="UniProtKB-KW"/>
</dbReference>
<evidence type="ECO:0000313" key="4">
    <source>
        <dbReference type="Proteomes" id="UP000219453"/>
    </source>
</evidence>
<dbReference type="RefSeq" id="WP_097007195.1">
    <property type="nucleotide sequence ID" value="NZ_OBEJ01000001.1"/>
</dbReference>
<dbReference type="Gene3D" id="3.30.450.40">
    <property type="match status" value="1"/>
</dbReference>
<sequence>MTDRTDRHRGDTNTAGADASEREQLVTALHDISTRLCDADGPEQICATAVETGAELLGLTLTGVWLLDEEYNRLDPVAATADTHEVLGGLPQFAENEGLIWDVFRSGDAELFDDLRDVPGVYNDETPIRSELIVPIGDRGVLMAGALDPGAFDPTDLELASILASNVETALKRTERERTLRRRNETLQRQRERMETVATVLARDIEDRLSAAQDALSAPDRRAADTDRSLGGGGQTAVTDDRATAREELDAATRLVADVRELAGAGADGTPRRRVSLADAAVAAADRVDGVAVRVHDEPTLRTDRHRFERCLVALFRFVDAETDRPVSVCVGRLDDRNGFYVGVDSPSLSEDECERVLDPEHAAAASTPGLGPALAAEIAAANGWRLSITTGETSDGVRFEVDDVTTISQ</sequence>
<dbReference type="OrthoDB" id="8127at2157"/>
<dbReference type="Proteomes" id="UP000219453">
    <property type="component" value="Unassembled WGS sequence"/>
</dbReference>
<dbReference type="Pfam" id="PF13185">
    <property type="entry name" value="GAF_2"/>
    <property type="match status" value="1"/>
</dbReference>
<keyword evidence="4" id="KW-1185">Reference proteome</keyword>
<feature type="compositionally biased region" description="Basic and acidic residues" evidence="1">
    <location>
        <begin position="1"/>
        <end position="11"/>
    </location>
</feature>
<dbReference type="AlphaFoldDB" id="A0A285N0A8"/>
<dbReference type="EMBL" id="OBEJ01000001">
    <property type="protein sequence ID" value="SNZ02879.1"/>
    <property type="molecule type" value="Genomic_DNA"/>
</dbReference>
<organism evidence="3 4">
    <name type="scientific">Natronoarchaeum philippinense</name>
    <dbReference type="NCBI Taxonomy" id="558529"/>
    <lineage>
        <taxon>Archaea</taxon>
        <taxon>Methanobacteriati</taxon>
        <taxon>Methanobacteriota</taxon>
        <taxon>Stenosarchaea group</taxon>
        <taxon>Halobacteria</taxon>
        <taxon>Halobacteriales</taxon>
        <taxon>Natronoarchaeaceae</taxon>
    </lineage>
</organism>
<feature type="region of interest" description="Disordered" evidence="1">
    <location>
        <begin position="1"/>
        <end position="22"/>
    </location>
</feature>
<dbReference type="InterPro" id="IPR029016">
    <property type="entry name" value="GAF-like_dom_sf"/>
</dbReference>
<dbReference type="SMART" id="SM00065">
    <property type="entry name" value="GAF"/>
    <property type="match status" value="1"/>
</dbReference>
<keyword evidence="3" id="KW-0808">Transferase</keyword>
<keyword evidence="3" id="KW-0418">Kinase</keyword>
<proteinExistence type="predicted"/>
<evidence type="ECO:0000259" key="2">
    <source>
        <dbReference type="SMART" id="SM00065"/>
    </source>
</evidence>
<evidence type="ECO:0000256" key="1">
    <source>
        <dbReference type="SAM" id="MobiDB-lite"/>
    </source>
</evidence>